<evidence type="ECO:0000313" key="2">
    <source>
        <dbReference type="Proteomes" id="UP000321464"/>
    </source>
</evidence>
<dbReference type="EMBL" id="BJYR01000010">
    <property type="protein sequence ID" value="GEN99700.1"/>
    <property type="molecule type" value="Genomic_DNA"/>
</dbReference>
<dbReference type="Proteomes" id="UP000321464">
    <property type="component" value="Unassembled WGS sequence"/>
</dbReference>
<dbReference type="RefSeq" id="WP_147159041.1">
    <property type="nucleotide sequence ID" value="NZ_BJYR01000010.1"/>
</dbReference>
<dbReference type="AlphaFoldDB" id="A0A512AJ43"/>
<dbReference type="CDD" id="cd08054">
    <property type="entry name" value="gp6"/>
    <property type="match status" value="1"/>
</dbReference>
<dbReference type="NCBIfam" id="TIGR02215">
    <property type="entry name" value="phage_chp_gp8"/>
    <property type="match status" value="1"/>
</dbReference>
<gene>
    <name evidence="1" type="ORF">NSE01_15330</name>
</gene>
<organism evidence="1 2">
    <name type="scientific">Novosphingobium sediminis</name>
    <dbReference type="NCBI Taxonomy" id="707214"/>
    <lineage>
        <taxon>Bacteria</taxon>
        <taxon>Pseudomonadati</taxon>
        <taxon>Pseudomonadota</taxon>
        <taxon>Alphaproteobacteria</taxon>
        <taxon>Sphingomonadales</taxon>
        <taxon>Sphingomonadaceae</taxon>
        <taxon>Novosphingobium</taxon>
    </lineage>
</organism>
<reference evidence="1 2" key="1">
    <citation type="submission" date="2019-07" db="EMBL/GenBank/DDBJ databases">
        <title>Whole genome shotgun sequence of Novosphingobium sediminis NBRC 106119.</title>
        <authorList>
            <person name="Hosoyama A."/>
            <person name="Uohara A."/>
            <person name="Ohji S."/>
            <person name="Ichikawa N."/>
        </authorList>
    </citation>
    <scope>NUCLEOTIDE SEQUENCE [LARGE SCALE GENOMIC DNA]</scope>
    <source>
        <strain evidence="1 2">NBRC 106119</strain>
    </source>
</reference>
<dbReference type="OrthoDB" id="8478788at2"/>
<accession>A0A512AJ43</accession>
<evidence type="ECO:0000313" key="1">
    <source>
        <dbReference type="EMBL" id="GEN99700.1"/>
    </source>
</evidence>
<comment type="caution">
    <text evidence="1">The sequence shown here is derived from an EMBL/GenBank/DDBJ whole genome shotgun (WGS) entry which is preliminary data.</text>
</comment>
<dbReference type="Gene3D" id="1.10.3230.30">
    <property type="entry name" value="Phage gp6-like head-tail connector protein"/>
    <property type="match status" value="1"/>
</dbReference>
<name>A0A512AJ43_9SPHN</name>
<dbReference type="InterPro" id="IPR011738">
    <property type="entry name" value="Phage_CHP"/>
</dbReference>
<sequence>MKRAITAPPTLAPMALAELKAWLGISTTREDAELTGLIRTALELCEGFIGMMPLVTDCEEVLQACGNWQSLATRPVKAISGVLAIAADGTRTALAATDYDIDIDAEGTGRVRLNRPIDQTRVAVKFAAGMAEGWDTLPEAIRQGLVRWAAYQHRDRARDNDKAMAGPPASVAALWRPWRRMRIA</sequence>
<protein>
    <submittedName>
        <fullName evidence="1">Uncharacterized protein</fullName>
    </submittedName>
</protein>
<keyword evidence="2" id="KW-1185">Reference proteome</keyword>
<proteinExistence type="predicted"/>